<comment type="caution">
    <text evidence="2">The sequence shown here is derived from an EMBL/GenBank/DDBJ whole genome shotgun (WGS) entry which is preliminary data.</text>
</comment>
<dbReference type="InterPro" id="IPR027417">
    <property type="entry name" value="P-loop_NTPase"/>
</dbReference>
<dbReference type="Proteomes" id="UP001219525">
    <property type="component" value="Unassembled WGS sequence"/>
</dbReference>
<proteinExistence type="predicted"/>
<keyword evidence="2" id="KW-0378">Hydrolase</keyword>
<dbReference type="PRINTS" id="PR00364">
    <property type="entry name" value="DISEASERSIST"/>
</dbReference>
<keyword evidence="3" id="KW-1185">Reference proteome</keyword>
<dbReference type="InterPro" id="IPR049052">
    <property type="entry name" value="nSTAND1"/>
</dbReference>
<evidence type="ECO:0000259" key="1">
    <source>
        <dbReference type="Pfam" id="PF20703"/>
    </source>
</evidence>
<feature type="domain" description="Novel STAND NTPase 1" evidence="1">
    <location>
        <begin position="7"/>
        <end position="144"/>
    </location>
</feature>
<dbReference type="AlphaFoldDB" id="A0AAD6VC49"/>
<sequence length="463" mass="51255">MLPARPKIFHGRDTELKDIVEIICREPARIAILGAGGMGKTSLAKATLHHPDVVAKYHSCFFVASDSATTSVELAGLIGAHIGLKPGKDLTNPVVNYFSNGPACLLILDNLETIWEPLESRSKVEELLSVLTDIKHLALIITMRGAERPAKVHWTRPFLQPLRPLSNDAAWLAFVDIAEDFHNPEHIRQLLSLTDNLPLAVDLMAHLVDSEGCEPVLGRWETEKTSILSDGNDRRSNLDASITVSLSSPRMTSGAKDLLSLLAILPDGLSEIELLQSKLPINNVLRCKAILLATSLAYTDGKNRLKSLVPIREHMQCFYPAPQTLVHSLQKHFYLLLDLYKKHSGKEHEVGRVNQITSNLGNLHQVLLHGLCLNNPNLAETIYCTISLNSFSRTAGHRRHILMDHIPSVLSHTSDVELKVYFITEVLTTGIYQPGTDPEQLIAEGELYCCHVTDSVLQGEFSK</sequence>
<evidence type="ECO:0000313" key="3">
    <source>
        <dbReference type="Proteomes" id="UP001219525"/>
    </source>
</evidence>
<organism evidence="2 3">
    <name type="scientific">Mycena pura</name>
    <dbReference type="NCBI Taxonomy" id="153505"/>
    <lineage>
        <taxon>Eukaryota</taxon>
        <taxon>Fungi</taxon>
        <taxon>Dikarya</taxon>
        <taxon>Basidiomycota</taxon>
        <taxon>Agaricomycotina</taxon>
        <taxon>Agaricomycetes</taxon>
        <taxon>Agaricomycetidae</taxon>
        <taxon>Agaricales</taxon>
        <taxon>Marasmiineae</taxon>
        <taxon>Mycenaceae</taxon>
        <taxon>Mycena</taxon>
    </lineage>
</organism>
<dbReference type="Pfam" id="PF20703">
    <property type="entry name" value="nSTAND1"/>
    <property type="match status" value="1"/>
</dbReference>
<name>A0AAD6VC49_9AGAR</name>
<protein>
    <submittedName>
        <fullName evidence="2">P-loop containing nucleoside triphosphate hydrolase protein</fullName>
    </submittedName>
</protein>
<dbReference type="EMBL" id="JARJCW010000034">
    <property type="protein sequence ID" value="KAJ7208348.1"/>
    <property type="molecule type" value="Genomic_DNA"/>
</dbReference>
<dbReference type="SUPFAM" id="SSF52540">
    <property type="entry name" value="P-loop containing nucleoside triphosphate hydrolases"/>
    <property type="match status" value="1"/>
</dbReference>
<reference evidence="2" key="1">
    <citation type="submission" date="2023-03" db="EMBL/GenBank/DDBJ databases">
        <title>Massive genome expansion in bonnet fungi (Mycena s.s.) driven by repeated elements and novel gene families across ecological guilds.</title>
        <authorList>
            <consortium name="Lawrence Berkeley National Laboratory"/>
            <person name="Harder C.B."/>
            <person name="Miyauchi S."/>
            <person name="Viragh M."/>
            <person name="Kuo A."/>
            <person name="Thoen E."/>
            <person name="Andreopoulos B."/>
            <person name="Lu D."/>
            <person name="Skrede I."/>
            <person name="Drula E."/>
            <person name="Henrissat B."/>
            <person name="Morin E."/>
            <person name="Kohler A."/>
            <person name="Barry K."/>
            <person name="LaButti K."/>
            <person name="Morin E."/>
            <person name="Salamov A."/>
            <person name="Lipzen A."/>
            <person name="Mereny Z."/>
            <person name="Hegedus B."/>
            <person name="Baldrian P."/>
            <person name="Stursova M."/>
            <person name="Weitz H."/>
            <person name="Taylor A."/>
            <person name="Grigoriev I.V."/>
            <person name="Nagy L.G."/>
            <person name="Martin F."/>
            <person name="Kauserud H."/>
        </authorList>
    </citation>
    <scope>NUCLEOTIDE SEQUENCE</scope>
    <source>
        <strain evidence="2">9144</strain>
    </source>
</reference>
<dbReference type="GO" id="GO:0016787">
    <property type="term" value="F:hydrolase activity"/>
    <property type="evidence" value="ECO:0007669"/>
    <property type="project" value="UniProtKB-KW"/>
</dbReference>
<accession>A0AAD6VC49</accession>
<gene>
    <name evidence="2" type="ORF">GGX14DRAFT_365459</name>
</gene>
<dbReference type="Gene3D" id="3.40.50.300">
    <property type="entry name" value="P-loop containing nucleotide triphosphate hydrolases"/>
    <property type="match status" value="1"/>
</dbReference>
<evidence type="ECO:0000313" key="2">
    <source>
        <dbReference type="EMBL" id="KAJ7208348.1"/>
    </source>
</evidence>